<keyword evidence="4 7" id="KW-0010">Activator</keyword>
<dbReference type="GO" id="GO:0003712">
    <property type="term" value="F:transcription coregulator activity"/>
    <property type="evidence" value="ECO:0007669"/>
    <property type="project" value="InterPro"/>
</dbReference>
<evidence type="ECO:0000256" key="8">
    <source>
        <dbReference type="SAM" id="MobiDB-lite"/>
    </source>
</evidence>
<dbReference type="GO" id="GO:0016592">
    <property type="term" value="C:mediator complex"/>
    <property type="evidence" value="ECO:0007669"/>
    <property type="project" value="InterPro"/>
</dbReference>
<dbReference type="Proteomes" id="UP000283841">
    <property type="component" value="Unassembled WGS sequence"/>
</dbReference>
<evidence type="ECO:0000256" key="5">
    <source>
        <dbReference type="ARBA" id="ARBA00023163"/>
    </source>
</evidence>
<dbReference type="GeneID" id="39603137"/>
<evidence type="ECO:0000256" key="4">
    <source>
        <dbReference type="ARBA" id="ARBA00023159"/>
    </source>
</evidence>
<dbReference type="InterPro" id="IPR019680">
    <property type="entry name" value="Mediator_Med1"/>
</dbReference>
<comment type="function">
    <text evidence="7">Component of the Mediator complex, a coactivator involved in the regulated transcription of nearly all RNA polymerase II-dependent genes. Mediator functions as a bridge to convey information from gene-specific regulatory proteins to the basal RNA polymerase II transcription machinery. Mediator is recruited to promoters by direct interactions with regulatory proteins and serves as a scaffold for the assembly of a functional preinitiation complex with RNA polymerase II and the general transcription factors.</text>
</comment>
<dbReference type="AlphaFoldDB" id="A0A443HN24"/>
<keyword evidence="11" id="KW-1185">Reference proteome</keyword>
<dbReference type="VEuPathDB" id="FungiDB:C8Q69DRAFT_63226"/>
<evidence type="ECO:0000313" key="10">
    <source>
        <dbReference type="EMBL" id="RWQ93216.1"/>
    </source>
</evidence>
<gene>
    <name evidence="10" type="ORF">C8Q69DRAFT_63226</name>
</gene>
<evidence type="ECO:0000256" key="1">
    <source>
        <dbReference type="ARBA" id="ARBA00004123"/>
    </source>
</evidence>
<dbReference type="STRING" id="264951.A0A443HN24"/>
<sequence>MATPSSKPNPGATPTHLTSPHPSSVPMGRPLSHKSPSMKTPSASGHAHGHHQSASHQNATPLAAATSADDPVTFSSPSALLALGGYTGISPSPAAQDALIGSHMHENDIHALGMQGLGLGGARDNDEERRKHIEEVVQLLRTRVAGRGVCREGIERIGQLAGFESIWQDNNLSIAGNSVDLEIEFYPGQDSVKDVSLSYATPEAQESVRRDEATAVLKRDLMQSDEERQQGIWKRLDGFYGNLERLARLDRLSQEVNCFEATEALYESLRTIWEEEKKHPRWTPTYEHLCKGWVGRPSLHKGRRFGLGLEYWVEQHRALDAKQRKRSQDSMVVDQVGGQEMDEQPISEDAIWSVTIECEEGYPSLRVSKDWVGSDVLTSVDTGGRESTDSQAESSIMLVNWAEPPPTLTSSAAANADSMALDSGMLGSQTPNRRFVAKLEPAVNVPILAASDIYRHLGLQLPQEFKMVTYDALLLPSWTASSEASTSDEVHRPGGKRLRKSVVTFDSEGKQVNKQHSYAFQAFETVAGRTLRDLPFSHPRQLADIFPILRQYALLESLLRNVFSRSGENNVRAPDAKITRAAVSSDHPSGSLLSGTHVSVLTNHDPTEDRLGSLLRDFGENRAEDSMDITVDEDPSKETDNLKVDITLRTQIGQAPVIMLLFPIEREPGKGSALASGGNDVRMGSLNIEIGLNGRVSVNQIQGLWDVEEAQDSSAPRPEVQELQKKLAKVLETSEDLGILVEWILRWMRRRRDRA</sequence>
<dbReference type="RefSeq" id="XP_028482861.1">
    <property type="nucleotide sequence ID" value="XM_028633860.1"/>
</dbReference>
<name>A0A443HN24_BYSSP</name>
<evidence type="ECO:0000259" key="9">
    <source>
        <dbReference type="Pfam" id="PF10744"/>
    </source>
</evidence>
<evidence type="ECO:0000256" key="6">
    <source>
        <dbReference type="ARBA" id="ARBA00023242"/>
    </source>
</evidence>
<dbReference type="PANTHER" id="PTHR35041:SF4">
    <property type="entry name" value="MEDIATOR OF RNA POLYMERASE II TRANSCRIPTION SUBUNIT 1"/>
    <property type="match status" value="1"/>
</dbReference>
<organism evidence="10 11">
    <name type="scientific">Byssochlamys spectabilis</name>
    <name type="common">Paecilomyces variotii</name>
    <dbReference type="NCBI Taxonomy" id="264951"/>
    <lineage>
        <taxon>Eukaryota</taxon>
        <taxon>Fungi</taxon>
        <taxon>Dikarya</taxon>
        <taxon>Ascomycota</taxon>
        <taxon>Pezizomycotina</taxon>
        <taxon>Eurotiomycetes</taxon>
        <taxon>Eurotiomycetidae</taxon>
        <taxon>Eurotiales</taxon>
        <taxon>Thermoascaceae</taxon>
        <taxon>Paecilomyces</taxon>
    </lineage>
</organism>
<feature type="region of interest" description="Disordered" evidence="8">
    <location>
        <begin position="1"/>
        <end position="71"/>
    </location>
</feature>
<dbReference type="Pfam" id="PF10744">
    <property type="entry name" value="Med1"/>
    <property type="match status" value="1"/>
</dbReference>
<dbReference type="EMBL" id="RCNU01000010">
    <property type="protein sequence ID" value="RWQ93216.1"/>
    <property type="molecule type" value="Genomic_DNA"/>
</dbReference>
<evidence type="ECO:0000256" key="7">
    <source>
        <dbReference type="RuleBase" id="RU364059"/>
    </source>
</evidence>
<evidence type="ECO:0000256" key="3">
    <source>
        <dbReference type="ARBA" id="ARBA00023015"/>
    </source>
</evidence>
<keyword evidence="3 7" id="KW-0805">Transcription regulation</keyword>
<reference evidence="10 11" key="1">
    <citation type="journal article" date="2018" name="Front. Microbiol.">
        <title>Genomic and genetic insights into a cosmopolitan fungus, Paecilomyces variotii (Eurotiales).</title>
        <authorList>
            <person name="Urquhart A.S."/>
            <person name="Mondo S.J."/>
            <person name="Makela M.R."/>
            <person name="Hane J.K."/>
            <person name="Wiebenga A."/>
            <person name="He G."/>
            <person name="Mihaltcheva S."/>
            <person name="Pangilinan J."/>
            <person name="Lipzen A."/>
            <person name="Barry K."/>
            <person name="de Vries R.P."/>
            <person name="Grigoriev I.V."/>
            <person name="Idnurm A."/>
        </authorList>
    </citation>
    <scope>NUCLEOTIDE SEQUENCE [LARGE SCALE GENOMIC DNA]</scope>
    <source>
        <strain evidence="10 11">CBS 101075</strain>
    </source>
</reference>
<protein>
    <recommendedName>
        <fullName evidence="7">Mediator of RNA polymerase II transcription subunit 1</fullName>
    </recommendedName>
    <alternativeName>
        <fullName evidence="7">Mediator complex subunit 1</fullName>
    </alternativeName>
</protein>
<keyword evidence="5 7" id="KW-0804">Transcription</keyword>
<dbReference type="PANTHER" id="PTHR35041">
    <property type="entry name" value="MEDIATOR OF RNA POLYMERASE II TRANSCRIPTION SUBUNIT 1"/>
    <property type="match status" value="1"/>
</dbReference>
<comment type="similarity">
    <text evidence="2 7">Belongs to the Mediator complex subunit 1 family.</text>
</comment>
<accession>A0A443HN24</accession>
<dbReference type="GO" id="GO:0045944">
    <property type="term" value="P:positive regulation of transcription by RNA polymerase II"/>
    <property type="evidence" value="ECO:0007669"/>
    <property type="project" value="UniProtKB-ARBA"/>
</dbReference>
<comment type="subcellular location">
    <subcellularLocation>
        <location evidence="1 7">Nucleus</location>
    </subcellularLocation>
</comment>
<keyword evidence="6 7" id="KW-0539">Nucleus</keyword>
<comment type="caution">
    <text evidence="10">The sequence shown here is derived from an EMBL/GenBank/DDBJ whole genome shotgun (WGS) entry which is preliminary data.</text>
</comment>
<feature type="domain" description="Mediator complex subunit Med1" evidence="9">
    <location>
        <begin position="134"/>
        <end position="564"/>
    </location>
</feature>
<evidence type="ECO:0000256" key="2">
    <source>
        <dbReference type="ARBA" id="ARBA00006210"/>
    </source>
</evidence>
<proteinExistence type="inferred from homology"/>
<evidence type="ECO:0000313" key="11">
    <source>
        <dbReference type="Proteomes" id="UP000283841"/>
    </source>
</evidence>